<keyword evidence="3" id="KW-1185">Reference proteome</keyword>
<feature type="region of interest" description="Disordered" evidence="1">
    <location>
        <begin position="17"/>
        <end position="71"/>
    </location>
</feature>
<protein>
    <submittedName>
        <fullName evidence="2">Uncharacterized protein</fullName>
    </submittedName>
</protein>
<feature type="non-terminal residue" evidence="2">
    <location>
        <position position="1"/>
    </location>
</feature>
<accession>A0ABN9DJX1</accession>
<organism evidence="2 3">
    <name type="scientific">Staurois parvus</name>
    <dbReference type="NCBI Taxonomy" id="386267"/>
    <lineage>
        <taxon>Eukaryota</taxon>
        <taxon>Metazoa</taxon>
        <taxon>Chordata</taxon>
        <taxon>Craniata</taxon>
        <taxon>Vertebrata</taxon>
        <taxon>Euteleostomi</taxon>
        <taxon>Amphibia</taxon>
        <taxon>Batrachia</taxon>
        <taxon>Anura</taxon>
        <taxon>Neobatrachia</taxon>
        <taxon>Ranoidea</taxon>
        <taxon>Ranidae</taxon>
        <taxon>Staurois</taxon>
    </lineage>
</organism>
<gene>
    <name evidence="2" type="ORF">SPARVUS_LOCUS7515401</name>
</gene>
<reference evidence="2" key="1">
    <citation type="submission" date="2023-05" db="EMBL/GenBank/DDBJ databases">
        <authorList>
            <person name="Stuckert A."/>
        </authorList>
    </citation>
    <scope>NUCLEOTIDE SEQUENCE</scope>
</reference>
<dbReference type="EMBL" id="CATNWA010014523">
    <property type="protein sequence ID" value="CAI9572859.1"/>
    <property type="molecule type" value="Genomic_DNA"/>
</dbReference>
<feature type="compositionally biased region" description="Basic and acidic residues" evidence="1">
    <location>
        <begin position="51"/>
        <end position="71"/>
    </location>
</feature>
<dbReference type="Proteomes" id="UP001162483">
    <property type="component" value="Unassembled WGS sequence"/>
</dbReference>
<evidence type="ECO:0000313" key="3">
    <source>
        <dbReference type="Proteomes" id="UP001162483"/>
    </source>
</evidence>
<proteinExistence type="predicted"/>
<comment type="caution">
    <text evidence="2">The sequence shown here is derived from an EMBL/GenBank/DDBJ whole genome shotgun (WGS) entry which is preliminary data.</text>
</comment>
<sequence length="71" mass="8310">EGPSRLHPLQAACRKLQEGAETRPVNLHQQREQSCRRGPAGSTHYRLPVENYRRGRRQDQSPHTRRERAEL</sequence>
<evidence type="ECO:0000256" key="1">
    <source>
        <dbReference type="SAM" id="MobiDB-lite"/>
    </source>
</evidence>
<name>A0ABN9DJX1_9NEOB</name>
<evidence type="ECO:0000313" key="2">
    <source>
        <dbReference type="EMBL" id="CAI9572859.1"/>
    </source>
</evidence>